<reference evidence="21" key="1">
    <citation type="submission" date="2025-08" db="UniProtKB">
        <authorList>
            <consortium name="Ensembl"/>
        </authorList>
    </citation>
    <scope>IDENTIFICATION</scope>
</reference>
<keyword evidence="5" id="KW-0963">Cytoplasm</keyword>
<keyword evidence="22" id="KW-1185">Reference proteome</keyword>
<dbReference type="PRINTS" id="PR00499">
    <property type="entry name" value="P67PHOX"/>
</dbReference>
<evidence type="ECO:0000256" key="12">
    <source>
        <dbReference type="ARBA" id="ARBA00054848"/>
    </source>
</evidence>
<feature type="domain" description="Phorbol-ester/DAG-type" evidence="20">
    <location>
        <begin position="125"/>
        <end position="176"/>
    </location>
</feature>
<dbReference type="InterPro" id="IPR039688">
    <property type="entry name" value="STAC1/2/3"/>
</dbReference>
<evidence type="ECO:0000259" key="20">
    <source>
        <dbReference type="PROSITE" id="PS50081"/>
    </source>
</evidence>
<dbReference type="GeneTree" id="ENSGT00950000183092"/>
<evidence type="ECO:0000256" key="18">
    <source>
        <dbReference type="SAM" id="MobiDB-lite"/>
    </source>
</evidence>
<keyword evidence="10" id="KW-0862">Zinc</keyword>
<feature type="region of interest" description="Disordered" evidence="18">
    <location>
        <begin position="64"/>
        <end position="117"/>
    </location>
</feature>
<dbReference type="Gene3D" id="3.30.60.20">
    <property type="match status" value="1"/>
</dbReference>
<sequence length="391" mass="43884">GTEQNERKQTAHLRTQRLHCSDCSALSVCPSLQRLKRSLSFKTMMRSKSMENFFQRSYSDARLPADFITDPPPPSPPLPPGSPLVGERSPSISPSLSPNPSICSHSPSLSLSPSLPAKPPRAQINHCFQDHIFRKPTNCQHCKHMIVGNSKQALRCKTCKMAAHLWCTSELSQQQCHGKSGAFKRNFSSPMLVNEQLAVVKEVQPSQEAARMRVDPVYAALRYGTSLAQMSRSSFGSLSESPTRSLERQCSMEEEITQETGGKRCYVPKRIEVHSIHTYVALYRFLPQELNDLELHPGDRVQVTDDSNEEWWKGKSGDRVGFFPANFVQRVRPGERVWRVVQSVPGNREKGHMAVRESQICVGKREDGETFLKLSSGKKRGLVPADSIEEI</sequence>
<dbReference type="GO" id="GO:0003009">
    <property type="term" value="P:skeletal muscle contraction"/>
    <property type="evidence" value="ECO:0007669"/>
    <property type="project" value="TreeGrafter"/>
</dbReference>
<evidence type="ECO:0000256" key="2">
    <source>
        <dbReference type="ARBA" id="ARBA00004514"/>
    </source>
</evidence>
<name>A0A3B3UXZ9_9TELE</name>
<evidence type="ECO:0000256" key="3">
    <source>
        <dbReference type="ARBA" id="ARBA00022443"/>
    </source>
</evidence>
<evidence type="ECO:0000256" key="13">
    <source>
        <dbReference type="ARBA" id="ARBA00065718"/>
    </source>
</evidence>
<dbReference type="GO" id="GO:1903078">
    <property type="term" value="P:positive regulation of protein localization to plasma membrane"/>
    <property type="evidence" value="ECO:0007669"/>
    <property type="project" value="UniProtKB-ARBA"/>
</dbReference>
<dbReference type="PROSITE" id="PS50081">
    <property type="entry name" value="ZF_DAG_PE_2"/>
    <property type="match status" value="1"/>
</dbReference>
<evidence type="ECO:0000256" key="7">
    <source>
        <dbReference type="ARBA" id="ARBA00022723"/>
    </source>
</evidence>
<dbReference type="FunFam" id="2.30.30.40:FF:000073">
    <property type="entry name" value="SH3 and cysteine-rich domain-containing protein 2"/>
    <property type="match status" value="1"/>
</dbReference>
<keyword evidence="7" id="KW-0479">Metal-binding</keyword>
<evidence type="ECO:0000256" key="11">
    <source>
        <dbReference type="ARBA" id="ARBA00023136"/>
    </source>
</evidence>
<organism evidence="21 22">
    <name type="scientific">Poecilia latipinna</name>
    <name type="common">sailfin molly</name>
    <dbReference type="NCBI Taxonomy" id="48699"/>
    <lineage>
        <taxon>Eukaryota</taxon>
        <taxon>Metazoa</taxon>
        <taxon>Chordata</taxon>
        <taxon>Craniata</taxon>
        <taxon>Vertebrata</taxon>
        <taxon>Euteleostomi</taxon>
        <taxon>Actinopterygii</taxon>
        <taxon>Neopterygii</taxon>
        <taxon>Teleostei</taxon>
        <taxon>Neoteleostei</taxon>
        <taxon>Acanthomorphata</taxon>
        <taxon>Ovalentaria</taxon>
        <taxon>Atherinomorphae</taxon>
        <taxon>Cyprinodontiformes</taxon>
        <taxon>Poeciliidae</taxon>
        <taxon>Poeciliinae</taxon>
        <taxon>Poecilia</taxon>
    </lineage>
</organism>
<evidence type="ECO:0000313" key="22">
    <source>
        <dbReference type="Proteomes" id="UP000261500"/>
    </source>
</evidence>
<keyword evidence="11" id="KW-0472">Membrane</keyword>
<dbReference type="InterPro" id="IPR002219">
    <property type="entry name" value="PKC_DAG/PE"/>
</dbReference>
<dbReference type="GO" id="GO:0005829">
    <property type="term" value="C:cytosol"/>
    <property type="evidence" value="ECO:0007669"/>
    <property type="project" value="UniProtKB-SubCell"/>
</dbReference>
<dbReference type="SUPFAM" id="SSF50044">
    <property type="entry name" value="SH3-domain"/>
    <property type="match status" value="1"/>
</dbReference>
<evidence type="ECO:0000256" key="17">
    <source>
        <dbReference type="PROSITE-ProRule" id="PRU00192"/>
    </source>
</evidence>
<dbReference type="InterPro" id="IPR046349">
    <property type="entry name" value="C1-like_sf"/>
</dbReference>
<dbReference type="Gene3D" id="2.30.30.40">
    <property type="entry name" value="SH3 Domains"/>
    <property type="match status" value="1"/>
</dbReference>
<dbReference type="PROSITE" id="PS00479">
    <property type="entry name" value="ZF_DAG_PE_1"/>
    <property type="match status" value="1"/>
</dbReference>
<dbReference type="GO" id="GO:0042383">
    <property type="term" value="C:sarcolemma"/>
    <property type="evidence" value="ECO:0007669"/>
    <property type="project" value="UniProtKB-SubCell"/>
</dbReference>
<dbReference type="Ensembl" id="ENSPLAT00000026817.1">
    <property type="protein sequence ID" value="ENSPLAP00000017546.1"/>
    <property type="gene ID" value="ENSPLAG00000022016.1"/>
</dbReference>
<accession>A0A3B3UXZ9</accession>
<evidence type="ECO:0000256" key="8">
    <source>
        <dbReference type="ARBA" id="ARBA00022737"/>
    </source>
</evidence>
<dbReference type="SMART" id="SM00326">
    <property type="entry name" value="SH3"/>
    <property type="match status" value="1"/>
</dbReference>
<dbReference type="Proteomes" id="UP000261500">
    <property type="component" value="Unplaced"/>
</dbReference>
<keyword evidence="9" id="KW-0863">Zinc-finger</keyword>
<proteinExistence type="predicted"/>
<evidence type="ECO:0000313" key="21">
    <source>
        <dbReference type="Ensembl" id="ENSPLAP00000017546.1"/>
    </source>
</evidence>
<dbReference type="PANTHER" id="PTHR15135">
    <property type="entry name" value="STAC"/>
    <property type="match status" value="1"/>
</dbReference>
<evidence type="ECO:0000256" key="9">
    <source>
        <dbReference type="ARBA" id="ARBA00022771"/>
    </source>
</evidence>
<dbReference type="STRING" id="48699.ENSPLAP00000017546"/>
<dbReference type="SMART" id="SM00109">
    <property type="entry name" value="C1"/>
    <property type="match status" value="1"/>
</dbReference>
<keyword evidence="3 17" id="KW-0728">SH3 domain</keyword>
<comment type="subcellular location">
    <subcellularLocation>
        <location evidence="1">Cell membrane</location>
        <location evidence="1">Sarcolemma</location>
        <topology evidence="1">Peripheral membrane protein</topology>
        <orientation evidence="1">Cytoplasmic side</orientation>
    </subcellularLocation>
    <subcellularLocation>
        <location evidence="2">Cytoplasm</location>
        <location evidence="2">Cytosol</location>
    </subcellularLocation>
</comment>
<dbReference type="PROSITE" id="PS50002">
    <property type="entry name" value="SH3"/>
    <property type="match status" value="1"/>
</dbReference>
<evidence type="ECO:0000256" key="16">
    <source>
        <dbReference type="ARBA" id="ARBA00082110"/>
    </source>
</evidence>
<evidence type="ECO:0000256" key="15">
    <source>
        <dbReference type="ARBA" id="ARBA00080966"/>
    </source>
</evidence>
<dbReference type="InterPro" id="IPR036028">
    <property type="entry name" value="SH3-like_dom_sf"/>
</dbReference>
<keyword evidence="8" id="KW-0677">Repeat</keyword>
<keyword evidence="6" id="KW-0597">Phosphoprotein</keyword>
<dbReference type="Pfam" id="PF00130">
    <property type="entry name" value="C1_1"/>
    <property type="match status" value="1"/>
</dbReference>
<dbReference type="GO" id="GO:0008270">
    <property type="term" value="F:zinc ion binding"/>
    <property type="evidence" value="ECO:0007669"/>
    <property type="project" value="UniProtKB-KW"/>
</dbReference>
<evidence type="ECO:0000256" key="1">
    <source>
        <dbReference type="ARBA" id="ARBA00004278"/>
    </source>
</evidence>
<keyword evidence="4" id="KW-1003">Cell membrane</keyword>
<feature type="domain" description="SH3" evidence="19">
    <location>
        <begin position="274"/>
        <end position="333"/>
    </location>
</feature>
<comment type="function">
    <text evidence="12">Plays a redundant role in promoting the expression of calcium channel CACNA1S at the cell membrane, and thereby contributes to increased channel activity. Slows down the inactivation rate of the calcium channel CACNA1C.</text>
</comment>
<protein>
    <recommendedName>
        <fullName evidence="14">SH3 and cysteine-rich domain-containing protein 2</fullName>
    </recommendedName>
    <alternativeName>
        <fullName evidence="16">24b2/STAC2</fullName>
    </alternativeName>
    <alternativeName>
        <fullName evidence="15">Src homology 3 and cysteine-rich domain-containing protein 2</fullName>
    </alternativeName>
</protein>
<dbReference type="Pfam" id="PF16664">
    <property type="entry name" value="STAC2_u1"/>
    <property type="match status" value="1"/>
</dbReference>
<dbReference type="AlphaFoldDB" id="A0A3B3UXZ9"/>
<evidence type="ECO:0000256" key="14">
    <source>
        <dbReference type="ARBA" id="ARBA00070051"/>
    </source>
</evidence>
<evidence type="ECO:0000256" key="5">
    <source>
        <dbReference type="ARBA" id="ARBA00022490"/>
    </source>
</evidence>
<dbReference type="Pfam" id="PF00018">
    <property type="entry name" value="SH3_1"/>
    <property type="match status" value="1"/>
</dbReference>
<dbReference type="PRINTS" id="PR00452">
    <property type="entry name" value="SH3DOMAIN"/>
</dbReference>
<evidence type="ECO:0000256" key="4">
    <source>
        <dbReference type="ARBA" id="ARBA00022475"/>
    </source>
</evidence>
<feature type="compositionally biased region" description="Low complexity" evidence="18">
    <location>
        <begin position="89"/>
        <end position="115"/>
    </location>
</feature>
<dbReference type="InterPro" id="IPR001452">
    <property type="entry name" value="SH3_domain"/>
</dbReference>
<evidence type="ECO:0000259" key="19">
    <source>
        <dbReference type="PROSITE" id="PS50002"/>
    </source>
</evidence>
<dbReference type="FunFam" id="3.30.60.20:FF:000022">
    <property type="entry name" value="SH3 and cysteine-rich domain-containing protein 3 isoform 2"/>
    <property type="match status" value="1"/>
</dbReference>
<evidence type="ECO:0000256" key="10">
    <source>
        <dbReference type="ARBA" id="ARBA00022833"/>
    </source>
</evidence>
<evidence type="ECO:0000256" key="6">
    <source>
        <dbReference type="ARBA" id="ARBA00022553"/>
    </source>
</evidence>
<reference evidence="21" key="2">
    <citation type="submission" date="2025-09" db="UniProtKB">
        <authorList>
            <consortium name="Ensembl"/>
        </authorList>
    </citation>
    <scope>IDENTIFICATION</scope>
</reference>
<comment type="subunit">
    <text evidence="13">Interacts (via SH3 domains) with CACNA1S. Interacts (via SH3 domains) with CACNA1C. Has much lower affinity for CACNA1C than for CACNA1S.</text>
</comment>
<dbReference type="SUPFAM" id="SSF57889">
    <property type="entry name" value="Cysteine-rich domain"/>
    <property type="match status" value="1"/>
</dbReference>
<feature type="compositionally biased region" description="Pro residues" evidence="18">
    <location>
        <begin position="70"/>
        <end position="82"/>
    </location>
</feature>
<dbReference type="PANTHER" id="PTHR15135:SF5">
    <property type="entry name" value="SH3 AND CYSTEINE-RICH DOMAIN-CONTAINING PROTEIN 2"/>
    <property type="match status" value="1"/>
</dbReference>
<dbReference type="GO" id="GO:0009898">
    <property type="term" value="C:cytoplasmic side of plasma membrane"/>
    <property type="evidence" value="ECO:0007669"/>
    <property type="project" value="UniProtKB-ARBA"/>
</dbReference>